<evidence type="ECO:0000256" key="3">
    <source>
        <dbReference type="SAM" id="SignalP"/>
    </source>
</evidence>
<proteinExistence type="inferred from homology"/>
<dbReference type="PRINTS" id="PR00722">
    <property type="entry name" value="CHYMOTRYPSIN"/>
</dbReference>
<name>A0A1Q8CG67_9PSEU</name>
<keyword evidence="3" id="KW-0732">Signal</keyword>
<dbReference type="PROSITE" id="PS50240">
    <property type="entry name" value="TRYPSIN_DOM"/>
    <property type="match status" value="1"/>
</dbReference>
<evidence type="ECO:0000256" key="2">
    <source>
        <dbReference type="ARBA" id="ARBA00023157"/>
    </source>
</evidence>
<feature type="signal peptide" evidence="3">
    <location>
        <begin position="1"/>
        <end position="25"/>
    </location>
</feature>
<comment type="similarity">
    <text evidence="1">Belongs to the peptidase S1 family.</text>
</comment>
<dbReference type="SUPFAM" id="SSF50494">
    <property type="entry name" value="Trypsin-like serine proteases"/>
    <property type="match status" value="1"/>
</dbReference>
<dbReference type="InterPro" id="IPR050430">
    <property type="entry name" value="Peptidase_S1"/>
</dbReference>
<accession>A0A1Q8CG67</accession>
<dbReference type="EMBL" id="MSIE01000057">
    <property type="protein sequence ID" value="OLF13357.1"/>
    <property type="molecule type" value="Genomic_DNA"/>
</dbReference>
<dbReference type="InterPro" id="IPR001254">
    <property type="entry name" value="Trypsin_dom"/>
</dbReference>
<dbReference type="SMART" id="SM00020">
    <property type="entry name" value="Tryp_SPc"/>
    <property type="match status" value="1"/>
</dbReference>
<dbReference type="InterPro" id="IPR043504">
    <property type="entry name" value="Peptidase_S1_PA_chymotrypsin"/>
</dbReference>
<reference evidence="5 6" key="1">
    <citation type="submission" date="2016-12" db="EMBL/GenBank/DDBJ databases">
        <title>The draft genome sequence of Actinophytocola sp. 11-183.</title>
        <authorList>
            <person name="Wang W."/>
            <person name="Yuan L."/>
        </authorList>
    </citation>
    <scope>NUCLEOTIDE SEQUENCE [LARGE SCALE GENOMIC DNA]</scope>
    <source>
        <strain evidence="5 6">11-183</strain>
    </source>
</reference>
<dbReference type="InterPro" id="IPR018114">
    <property type="entry name" value="TRYPSIN_HIS"/>
</dbReference>
<dbReference type="Pfam" id="PF00089">
    <property type="entry name" value="Trypsin"/>
    <property type="match status" value="1"/>
</dbReference>
<gene>
    <name evidence="5" type="ORF">BU204_28000</name>
</gene>
<keyword evidence="6" id="KW-1185">Reference proteome</keyword>
<dbReference type="PANTHER" id="PTHR24276">
    <property type="entry name" value="POLYSERASE-RELATED"/>
    <property type="match status" value="1"/>
</dbReference>
<dbReference type="GO" id="GO:0004252">
    <property type="term" value="F:serine-type endopeptidase activity"/>
    <property type="evidence" value="ECO:0007669"/>
    <property type="project" value="InterPro"/>
</dbReference>
<evidence type="ECO:0000256" key="1">
    <source>
        <dbReference type="ARBA" id="ARBA00007664"/>
    </source>
</evidence>
<dbReference type="PROSITE" id="PS00134">
    <property type="entry name" value="TRYPSIN_HIS"/>
    <property type="match status" value="1"/>
</dbReference>
<dbReference type="STRING" id="1912961.BU204_28000"/>
<sequence>MAEAGRLLRLAGVAAAVLASMGVAAAAASTATAAPADVEPKIIGGEETTTDENPFVVALTTPSGFQFCGGTVVAPTKIVTAAHCADGFSPSDIRVVAGRTTLSAGGGTVAGVTGIWIHPQWNPSALSNDVSVLTLDTALSQAPLAVASPADADLYAPGANSTVYGWGVTESGSPSDTLRKVDVPVTSDADCAESYPGTYDPASMVCAGLDEGGKDSCQGDSGGPLEGVAADGTRKLIGIVSWGQGCALPEFYGVYGRVSAFHDLILEQIG</sequence>
<keyword evidence="2" id="KW-1015">Disulfide bond</keyword>
<dbReference type="PANTHER" id="PTHR24276:SF98">
    <property type="entry name" value="FI18310P1-RELATED"/>
    <property type="match status" value="1"/>
</dbReference>
<dbReference type="InterPro" id="IPR009003">
    <property type="entry name" value="Peptidase_S1_PA"/>
</dbReference>
<dbReference type="FunFam" id="2.40.10.10:FF:000068">
    <property type="entry name" value="transmembrane protease serine 2"/>
    <property type="match status" value="1"/>
</dbReference>
<dbReference type="Gene3D" id="2.40.10.10">
    <property type="entry name" value="Trypsin-like serine proteases"/>
    <property type="match status" value="1"/>
</dbReference>
<dbReference type="AlphaFoldDB" id="A0A1Q8CG67"/>
<feature type="domain" description="Peptidase S1" evidence="4">
    <location>
        <begin position="42"/>
        <end position="270"/>
    </location>
</feature>
<dbReference type="OrthoDB" id="1496095at2"/>
<dbReference type="FunFam" id="2.40.10.10:FF:000002">
    <property type="entry name" value="Transmembrane protease serine"/>
    <property type="match status" value="1"/>
</dbReference>
<evidence type="ECO:0000259" key="4">
    <source>
        <dbReference type="PROSITE" id="PS50240"/>
    </source>
</evidence>
<comment type="caution">
    <text evidence="5">The sequence shown here is derived from an EMBL/GenBank/DDBJ whole genome shotgun (WGS) entry which is preliminary data.</text>
</comment>
<evidence type="ECO:0000313" key="5">
    <source>
        <dbReference type="EMBL" id="OLF13357.1"/>
    </source>
</evidence>
<dbReference type="Proteomes" id="UP000185596">
    <property type="component" value="Unassembled WGS sequence"/>
</dbReference>
<evidence type="ECO:0000313" key="6">
    <source>
        <dbReference type="Proteomes" id="UP000185596"/>
    </source>
</evidence>
<dbReference type="RefSeq" id="WP_075128750.1">
    <property type="nucleotide sequence ID" value="NZ_MSIE01000057.1"/>
</dbReference>
<organism evidence="5 6">
    <name type="scientific">Actinophytocola xanthii</name>
    <dbReference type="NCBI Taxonomy" id="1912961"/>
    <lineage>
        <taxon>Bacteria</taxon>
        <taxon>Bacillati</taxon>
        <taxon>Actinomycetota</taxon>
        <taxon>Actinomycetes</taxon>
        <taxon>Pseudonocardiales</taxon>
        <taxon>Pseudonocardiaceae</taxon>
    </lineage>
</organism>
<dbReference type="GO" id="GO:0006508">
    <property type="term" value="P:proteolysis"/>
    <property type="evidence" value="ECO:0007669"/>
    <property type="project" value="InterPro"/>
</dbReference>
<protein>
    <recommendedName>
        <fullName evidence="4">Peptidase S1 domain-containing protein</fullName>
    </recommendedName>
</protein>
<dbReference type="CDD" id="cd00190">
    <property type="entry name" value="Tryp_SPc"/>
    <property type="match status" value="1"/>
</dbReference>
<feature type="chain" id="PRO_5039716766" description="Peptidase S1 domain-containing protein" evidence="3">
    <location>
        <begin position="26"/>
        <end position="270"/>
    </location>
</feature>
<dbReference type="InterPro" id="IPR001314">
    <property type="entry name" value="Peptidase_S1A"/>
</dbReference>